<accession>A0A1I0G4S4</accession>
<reference evidence="3" key="1">
    <citation type="submission" date="2016-10" db="EMBL/GenBank/DDBJ databases">
        <authorList>
            <person name="Varghese N."/>
            <person name="Submissions S."/>
        </authorList>
    </citation>
    <scope>NUCLEOTIDE SEQUENCE [LARGE SCALE GENOMIC DNA]</scope>
    <source>
        <strain evidence="3">DSM 18579</strain>
    </source>
</reference>
<dbReference type="InterPro" id="IPR038765">
    <property type="entry name" value="Papain-like_cys_pep_sf"/>
</dbReference>
<dbReference type="RefSeq" id="WP_093322754.1">
    <property type="nucleotide sequence ID" value="NZ_FOHV01000058.1"/>
</dbReference>
<dbReference type="Pfam" id="PF05708">
    <property type="entry name" value="Peptidase_C92"/>
    <property type="match status" value="1"/>
</dbReference>
<organism evidence="2 3">
    <name type="scientific">Thorsellia anophelis DSM 18579</name>
    <dbReference type="NCBI Taxonomy" id="1123402"/>
    <lineage>
        <taxon>Bacteria</taxon>
        <taxon>Pseudomonadati</taxon>
        <taxon>Pseudomonadota</taxon>
        <taxon>Gammaproteobacteria</taxon>
        <taxon>Enterobacterales</taxon>
        <taxon>Thorselliaceae</taxon>
        <taxon>Thorsellia</taxon>
    </lineage>
</organism>
<gene>
    <name evidence="2" type="ORF">SAMN02583745_02965</name>
</gene>
<name>A0A1I0G4S4_9GAMM</name>
<keyword evidence="1" id="KW-0732">Signal</keyword>
<dbReference type="EMBL" id="FOHV01000058">
    <property type="protein sequence ID" value="SET64871.1"/>
    <property type="molecule type" value="Genomic_DNA"/>
</dbReference>
<dbReference type="OrthoDB" id="195541at2"/>
<dbReference type="Gene3D" id="3.90.1720.10">
    <property type="entry name" value="endopeptidase domain like (from Nostoc punctiforme)"/>
    <property type="match status" value="1"/>
</dbReference>
<dbReference type="AlphaFoldDB" id="A0A1I0G4S4"/>
<feature type="chain" id="PRO_5017238795" evidence="1">
    <location>
        <begin position="24"/>
        <end position="202"/>
    </location>
</feature>
<evidence type="ECO:0000313" key="2">
    <source>
        <dbReference type="EMBL" id="SET64871.1"/>
    </source>
</evidence>
<dbReference type="STRING" id="1123402.SAMN02583745_02965"/>
<protein>
    <submittedName>
        <fullName evidence="2">Permuted papain-like amidase enzyme, YaeF/YiiX, C92 family</fullName>
    </submittedName>
</protein>
<keyword evidence="3" id="KW-1185">Reference proteome</keyword>
<sequence>MRRILILLSCFAGFLLTTQQVYAKYIPEEGDIIFHTSNSNLSAAIQAVTHSPYSHMGIVLFKEGQPYVFEAVNPVKYTPLDKWIKRGNKGKYVVKRLNTPLTTLDKKQLNDAAQTYIGKPYDIRFEWSDQKIYCSELVWKMYHDALDIKLATLDNFGSYDVSHPIVAKKVKEIYGNHFPVNEKVIAPVAIYDSPLLMTVATD</sequence>
<dbReference type="SUPFAM" id="SSF54001">
    <property type="entry name" value="Cysteine proteinases"/>
    <property type="match status" value="1"/>
</dbReference>
<dbReference type="Proteomes" id="UP000242642">
    <property type="component" value="Unassembled WGS sequence"/>
</dbReference>
<dbReference type="NCBIfam" id="NF007458">
    <property type="entry name" value="PRK10030.1"/>
    <property type="match status" value="1"/>
</dbReference>
<evidence type="ECO:0000313" key="3">
    <source>
        <dbReference type="Proteomes" id="UP000242642"/>
    </source>
</evidence>
<dbReference type="InterPro" id="IPR024453">
    <property type="entry name" value="Peptidase_C92"/>
</dbReference>
<evidence type="ECO:0000256" key="1">
    <source>
        <dbReference type="SAM" id="SignalP"/>
    </source>
</evidence>
<proteinExistence type="predicted"/>
<feature type="signal peptide" evidence="1">
    <location>
        <begin position="1"/>
        <end position="23"/>
    </location>
</feature>